<reference evidence="2" key="1">
    <citation type="submission" date="2022-06" db="EMBL/GenBank/DDBJ databases">
        <title>Aeoliella straminimaris, a novel planctomycete from sediments.</title>
        <authorList>
            <person name="Vitorino I.R."/>
            <person name="Lage O.M."/>
        </authorList>
    </citation>
    <scope>NUCLEOTIDE SEQUENCE</scope>
    <source>
        <strain evidence="2">ICT_H6.2</strain>
    </source>
</reference>
<evidence type="ECO:0000313" key="2">
    <source>
        <dbReference type="EMBL" id="MCO6046399.1"/>
    </source>
</evidence>
<accession>A0A9X2FGZ7</accession>
<sequence>MNFWRTHLLRVCLVWATALGLSLSVFATRPPCACSLERPQPEVPACPHCAQASHNAPASPDSCCQQGCHSYDDCECPCCNSTPADQPLRLDSASEPQLVPLSTSFFTGAVQQHLLLANPIAAAASWRSGQFVGYEPPRLAKLCRWII</sequence>
<dbReference type="EMBL" id="JAMXLR010000073">
    <property type="protein sequence ID" value="MCO6046399.1"/>
    <property type="molecule type" value="Genomic_DNA"/>
</dbReference>
<organism evidence="2 3">
    <name type="scientific">Aeoliella straminimaris</name>
    <dbReference type="NCBI Taxonomy" id="2954799"/>
    <lineage>
        <taxon>Bacteria</taxon>
        <taxon>Pseudomonadati</taxon>
        <taxon>Planctomycetota</taxon>
        <taxon>Planctomycetia</taxon>
        <taxon>Pirellulales</taxon>
        <taxon>Lacipirellulaceae</taxon>
        <taxon>Aeoliella</taxon>
    </lineage>
</organism>
<name>A0A9X2FGZ7_9BACT</name>
<keyword evidence="3" id="KW-1185">Reference proteome</keyword>
<dbReference type="Proteomes" id="UP001155241">
    <property type="component" value="Unassembled WGS sequence"/>
</dbReference>
<feature type="signal peptide" evidence="1">
    <location>
        <begin position="1"/>
        <end position="27"/>
    </location>
</feature>
<keyword evidence="1" id="KW-0732">Signal</keyword>
<evidence type="ECO:0000256" key="1">
    <source>
        <dbReference type="SAM" id="SignalP"/>
    </source>
</evidence>
<protein>
    <submittedName>
        <fullName evidence="2">Uncharacterized protein</fullName>
    </submittedName>
</protein>
<feature type="chain" id="PRO_5040974431" evidence="1">
    <location>
        <begin position="28"/>
        <end position="147"/>
    </location>
</feature>
<proteinExistence type="predicted"/>
<comment type="caution">
    <text evidence="2">The sequence shown here is derived from an EMBL/GenBank/DDBJ whole genome shotgun (WGS) entry which is preliminary data.</text>
</comment>
<dbReference type="AlphaFoldDB" id="A0A9X2FGZ7"/>
<dbReference type="RefSeq" id="WP_252854514.1">
    <property type="nucleotide sequence ID" value="NZ_JAMXLR010000073.1"/>
</dbReference>
<evidence type="ECO:0000313" key="3">
    <source>
        <dbReference type="Proteomes" id="UP001155241"/>
    </source>
</evidence>
<gene>
    <name evidence="2" type="ORF">NG895_21080</name>
</gene>